<dbReference type="AlphaFoldDB" id="A0A6P6RW43"/>
<dbReference type="InterPro" id="IPR045098">
    <property type="entry name" value="Fyv10_fam"/>
</dbReference>
<keyword evidence="2" id="KW-0963">Cytoplasm</keyword>
<keyword evidence="5" id="KW-0862">Zinc</keyword>
<keyword evidence="3" id="KW-0479">Metal-binding</keyword>
<dbReference type="InterPro" id="IPR044063">
    <property type="entry name" value="ZF_RING_GID"/>
</dbReference>
<gene>
    <name evidence="9" type="primary">LOC34620113</name>
</gene>
<dbReference type="Pfam" id="PF10607">
    <property type="entry name" value="CTLH"/>
    <property type="match status" value="1"/>
</dbReference>
<dbReference type="PANTHER" id="PTHR12170">
    <property type="entry name" value="MACROPHAGE ERYTHROBLAST ATTACHER-RELATED"/>
    <property type="match status" value="1"/>
</dbReference>
<dbReference type="Proteomes" id="UP000515125">
    <property type="component" value="Unplaced"/>
</dbReference>
<dbReference type="PANTHER" id="PTHR12170:SF2">
    <property type="entry name" value="E3 UBIQUITIN-PROTEIN TRANSFERASE MAEA"/>
    <property type="match status" value="1"/>
</dbReference>
<keyword evidence="8" id="KW-1185">Reference proteome</keyword>
<sequence>MKDFWDRDVHAEVASVVSGLMNESTAEAFAWIEAHSAKLRKLHSVLETEVQIQNAIYILKHKSSREAVKYLKDKIKPGDLERSPDIRRVLALAAMLEYPPPEYEYLLGDGRKLELVALFLRTSAAVLGMSRVPLLAPLVFSGLCVVKSGSCGENASTRQVCRTTTACVRFSCPACLPELSKAVESLPMPHRMRSNVICSVTGEPMDEDNPPMASPDGYLISKKGLVQLTERSENGLVVCPKTNNAYPPTTFVRVFI</sequence>
<keyword evidence="4 6" id="KW-0863">Zinc-finger</keyword>
<dbReference type="OrthoDB" id="1933455at2759"/>
<dbReference type="CDD" id="cd16659">
    <property type="entry name" value="RING-Ubox_Emp"/>
    <property type="match status" value="1"/>
</dbReference>
<organism evidence="8 9">
    <name type="scientific">Cyclospora cayetanensis</name>
    <dbReference type="NCBI Taxonomy" id="88456"/>
    <lineage>
        <taxon>Eukaryota</taxon>
        <taxon>Sar</taxon>
        <taxon>Alveolata</taxon>
        <taxon>Apicomplexa</taxon>
        <taxon>Conoidasida</taxon>
        <taxon>Coccidia</taxon>
        <taxon>Eucoccidiorida</taxon>
        <taxon>Eimeriorina</taxon>
        <taxon>Eimeriidae</taxon>
        <taxon>Cyclospora</taxon>
    </lineage>
</organism>
<dbReference type="RefSeq" id="XP_026192103.1">
    <property type="nucleotide sequence ID" value="XM_026336318.1"/>
</dbReference>
<protein>
    <submittedName>
        <fullName evidence="9">Protein fyv10</fullName>
    </submittedName>
</protein>
<evidence type="ECO:0000256" key="3">
    <source>
        <dbReference type="ARBA" id="ARBA00022723"/>
    </source>
</evidence>
<evidence type="ECO:0000256" key="4">
    <source>
        <dbReference type="ARBA" id="ARBA00022771"/>
    </source>
</evidence>
<evidence type="ECO:0000256" key="2">
    <source>
        <dbReference type="ARBA" id="ARBA00022490"/>
    </source>
</evidence>
<evidence type="ECO:0000256" key="1">
    <source>
        <dbReference type="ARBA" id="ARBA00004496"/>
    </source>
</evidence>
<dbReference type="GO" id="GO:0034657">
    <property type="term" value="C:GID complex"/>
    <property type="evidence" value="ECO:0007669"/>
    <property type="project" value="TreeGrafter"/>
</dbReference>
<dbReference type="GO" id="GO:0008270">
    <property type="term" value="F:zinc ion binding"/>
    <property type="evidence" value="ECO:0007669"/>
    <property type="project" value="UniProtKB-KW"/>
</dbReference>
<feature type="zinc finger region" description="RING-Gid-type" evidence="6">
    <location>
        <begin position="172"/>
        <end position="242"/>
    </location>
</feature>
<reference evidence="9" key="1">
    <citation type="submission" date="2025-08" db="UniProtKB">
        <authorList>
            <consortium name="RefSeq"/>
        </authorList>
    </citation>
    <scope>IDENTIFICATION</scope>
</reference>
<dbReference type="GO" id="GO:0005634">
    <property type="term" value="C:nucleus"/>
    <property type="evidence" value="ECO:0007669"/>
    <property type="project" value="TreeGrafter"/>
</dbReference>
<evidence type="ECO:0000256" key="6">
    <source>
        <dbReference type="PROSITE-ProRule" id="PRU01215"/>
    </source>
</evidence>
<feature type="domain" description="RING-Gid-type" evidence="7">
    <location>
        <begin position="172"/>
        <end position="242"/>
    </location>
</feature>
<evidence type="ECO:0000313" key="8">
    <source>
        <dbReference type="Proteomes" id="UP000515125"/>
    </source>
</evidence>
<proteinExistence type="predicted"/>
<dbReference type="GO" id="GO:0061630">
    <property type="term" value="F:ubiquitin protein ligase activity"/>
    <property type="evidence" value="ECO:0007669"/>
    <property type="project" value="InterPro"/>
</dbReference>
<evidence type="ECO:0000259" key="7">
    <source>
        <dbReference type="PROSITE" id="PS51867"/>
    </source>
</evidence>
<evidence type="ECO:0000313" key="9">
    <source>
        <dbReference type="RefSeq" id="XP_026192103.1"/>
    </source>
</evidence>
<dbReference type="GeneID" id="34620113"/>
<comment type="subcellular location">
    <subcellularLocation>
        <location evidence="1">Cytoplasm</location>
    </subcellularLocation>
</comment>
<dbReference type="PROSITE" id="PS51867">
    <property type="entry name" value="ZF_RING_GID"/>
    <property type="match status" value="1"/>
</dbReference>
<dbReference type="InterPro" id="IPR024964">
    <property type="entry name" value="CTLH/CRA"/>
</dbReference>
<evidence type="ECO:0000256" key="5">
    <source>
        <dbReference type="ARBA" id="ARBA00022833"/>
    </source>
</evidence>
<dbReference type="GO" id="GO:0005737">
    <property type="term" value="C:cytoplasm"/>
    <property type="evidence" value="ECO:0007669"/>
    <property type="project" value="UniProtKB-SubCell"/>
</dbReference>
<accession>A0A6P6RW43</accession>
<dbReference type="GO" id="GO:0043161">
    <property type="term" value="P:proteasome-mediated ubiquitin-dependent protein catabolic process"/>
    <property type="evidence" value="ECO:0007669"/>
    <property type="project" value="InterPro"/>
</dbReference>
<name>A0A6P6RW43_9EIME</name>